<evidence type="ECO:0000256" key="2">
    <source>
        <dbReference type="ARBA" id="ARBA00022840"/>
    </source>
</evidence>
<evidence type="ECO:0000259" key="3">
    <source>
        <dbReference type="SMART" id="SM00421"/>
    </source>
</evidence>
<protein>
    <submittedName>
        <fullName evidence="4">AAA family ATPase</fullName>
    </submittedName>
</protein>
<keyword evidence="2" id="KW-0067">ATP-binding</keyword>
<dbReference type="SMART" id="SM00421">
    <property type="entry name" value="HTH_LUXR"/>
    <property type="match status" value="1"/>
</dbReference>
<dbReference type="InterPro" id="IPR000792">
    <property type="entry name" value="Tscrpt_reg_LuxR_C"/>
</dbReference>
<dbReference type="InterPro" id="IPR011990">
    <property type="entry name" value="TPR-like_helical_dom_sf"/>
</dbReference>
<proteinExistence type="predicted"/>
<keyword evidence="1" id="KW-0547">Nucleotide-binding</keyword>
<dbReference type="PANTHER" id="PTHR16305:SF35">
    <property type="entry name" value="TRANSCRIPTIONAL ACTIVATOR DOMAIN"/>
    <property type="match status" value="1"/>
</dbReference>
<reference evidence="5" key="1">
    <citation type="journal article" date="2019" name="Int. J. Syst. Evol. Microbiol.">
        <title>The Global Catalogue of Microorganisms (GCM) 10K type strain sequencing project: providing services to taxonomists for standard genome sequencing and annotation.</title>
        <authorList>
            <consortium name="The Broad Institute Genomics Platform"/>
            <consortium name="The Broad Institute Genome Sequencing Center for Infectious Disease"/>
            <person name="Wu L."/>
            <person name="Ma J."/>
        </authorList>
    </citation>
    <scope>NUCLEOTIDE SEQUENCE [LARGE SCALE GENOMIC DNA]</scope>
    <source>
        <strain evidence="5">CECT 7649</strain>
    </source>
</reference>
<dbReference type="SUPFAM" id="SSF52540">
    <property type="entry name" value="P-loop containing nucleoside triphosphate hydrolases"/>
    <property type="match status" value="1"/>
</dbReference>
<dbReference type="InterPro" id="IPR016032">
    <property type="entry name" value="Sig_transdc_resp-reg_C-effctor"/>
</dbReference>
<dbReference type="SUPFAM" id="SSF48452">
    <property type="entry name" value="TPR-like"/>
    <property type="match status" value="1"/>
</dbReference>
<dbReference type="SUPFAM" id="SSF46894">
    <property type="entry name" value="C-terminal effector domain of the bipartite response regulators"/>
    <property type="match status" value="1"/>
</dbReference>
<feature type="domain" description="HTH luxR-type" evidence="3">
    <location>
        <begin position="974"/>
        <end position="1031"/>
    </location>
</feature>
<accession>A0ABW2P145</accession>
<dbReference type="Proteomes" id="UP001596496">
    <property type="component" value="Unassembled WGS sequence"/>
</dbReference>
<dbReference type="Pfam" id="PF13191">
    <property type="entry name" value="AAA_16"/>
    <property type="match status" value="1"/>
</dbReference>
<keyword evidence="5" id="KW-1185">Reference proteome</keyword>
<sequence>MAHPDPDDHLRRRLRTLQRVVGGPTDATLARRSGVAAATFSEAMAGKRRLRDEFVAKVIAGCVACARAAGRAGLDEQHVLQALRLPGHTAADNGIFERDDYLDSCSSVLDEVRGRAGATIVVEGPAGIGKSELLARVCAESAVRGITPLVVRGNQLDQTMAFSGVRTLLGRWAAGHSGHDRQRLFAGAAAFARVPLGLPHTRRGSEIGLTEALYWLLVNATDPAGGDESLLLAVDDAHWLDEESLNWLEFLSDRLAGLPVVLLLACRPDEPAQPPALTRVTLRATSVIRPRPLSLDAVRAIVGRGLGPPGSPPDETFCAAFHRHSGGNPFYLRWMIDLARERRLAPTAGSAARVARLTPRQVVVHLNERLRTLGPPAERLARTIAVLGPGIPLGQAVHLAGLTCEEGRRAYDLLCRAGILADHSSVDFRHPIIRSAVYDDIDPSQRSDTHLAAARSLHQADAGLQPVAAHLLRVNAAGDPWVVDRLVAAADAAMGSGLAATAARYLGRGVAEPPPPARRCQVRTRYGQALALGEVATAIPELLAAREQAADDAQGVEAAIALAKVYGYANRLGDAVRSLDRALDGCRDDGLRDRLRAEQLLWATWWADDPHRPDRMLLLDRAAPPLRGATHVERLMIALHAWSLVLRGEPRTAAAQAIGPVIRDGVSFADLDQGMEVGTVTAFVHLFSDDLATSGRLFEQAVDEFDRNGWRGTHLTFARVHLGNVALREGRIADAVADAEIALRLADRTGPGTPAEQFATGTLIEALLARGDVDRAEAVYGERRYGASSADALVLPIPNAVRGALQIARGQTAGAAATLRRLGQWLEHASLLNPSVCMWRFDLAQVLRHTAPDQAREIVDVGMRRAERFGSPLVRARALRTLAALRPASAAEPLEEAVRILRPTPHRLELAHALAELGAALTRRDPTSSPRTGHDARVPLSEALTLADECGALGLADAVARRLGDAPHLQRRRTNALDPRRRRVALLAADGRSESEIAYSMVLDLDTVTTLLREAHDILGVGSLAELRRALTR</sequence>
<dbReference type="Gene3D" id="1.25.40.10">
    <property type="entry name" value="Tetratricopeptide repeat domain"/>
    <property type="match status" value="1"/>
</dbReference>
<dbReference type="InterPro" id="IPR027417">
    <property type="entry name" value="P-loop_NTPase"/>
</dbReference>
<dbReference type="RefSeq" id="WP_380825441.1">
    <property type="nucleotide sequence ID" value="NZ_JBHTCG010000004.1"/>
</dbReference>
<dbReference type="InterPro" id="IPR036388">
    <property type="entry name" value="WH-like_DNA-bd_sf"/>
</dbReference>
<dbReference type="InterPro" id="IPR041664">
    <property type="entry name" value="AAA_16"/>
</dbReference>
<dbReference type="EMBL" id="JBHTCG010000004">
    <property type="protein sequence ID" value="MFC7382252.1"/>
    <property type="molecule type" value="Genomic_DNA"/>
</dbReference>
<name>A0ABW2P145_9ACTN</name>
<organism evidence="4 5">
    <name type="scientific">Sphaerisporangium rhizosphaerae</name>
    <dbReference type="NCBI Taxonomy" id="2269375"/>
    <lineage>
        <taxon>Bacteria</taxon>
        <taxon>Bacillati</taxon>
        <taxon>Actinomycetota</taxon>
        <taxon>Actinomycetes</taxon>
        <taxon>Streptosporangiales</taxon>
        <taxon>Streptosporangiaceae</taxon>
        <taxon>Sphaerisporangium</taxon>
    </lineage>
</organism>
<evidence type="ECO:0000313" key="5">
    <source>
        <dbReference type="Proteomes" id="UP001596496"/>
    </source>
</evidence>
<dbReference type="PANTHER" id="PTHR16305">
    <property type="entry name" value="TESTICULAR SOLUBLE ADENYLYL CYCLASE"/>
    <property type="match status" value="1"/>
</dbReference>
<evidence type="ECO:0000313" key="4">
    <source>
        <dbReference type="EMBL" id="MFC7382252.1"/>
    </source>
</evidence>
<evidence type="ECO:0000256" key="1">
    <source>
        <dbReference type="ARBA" id="ARBA00022741"/>
    </source>
</evidence>
<dbReference type="Gene3D" id="1.10.10.10">
    <property type="entry name" value="Winged helix-like DNA-binding domain superfamily/Winged helix DNA-binding domain"/>
    <property type="match status" value="1"/>
</dbReference>
<gene>
    <name evidence="4" type="ORF">ACFQSB_08550</name>
</gene>
<comment type="caution">
    <text evidence="4">The sequence shown here is derived from an EMBL/GenBank/DDBJ whole genome shotgun (WGS) entry which is preliminary data.</text>
</comment>